<reference evidence="1 2" key="1">
    <citation type="submission" date="2019-03" db="EMBL/GenBank/DDBJ databases">
        <title>Draft Genome Sequence of Desulfosporosinus fructosivorans Strain 63.6F, Isolated from Marine Sediment in the Baltic Sea.</title>
        <authorList>
            <person name="Hausmann B."/>
            <person name="Vandieken V."/>
            <person name="Pjevac P."/>
            <person name="Schreck K."/>
            <person name="Herbold C.W."/>
            <person name="Loy A."/>
        </authorList>
    </citation>
    <scope>NUCLEOTIDE SEQUENCE [LARGE SCALE GENOMIC DNA]</scope>
    <source>
        <strain evidence="1 2">63.6F</strain>
    </source>
</reference>
<dbReference type="RefSeq" id="WP_135549138.1">
    <property type="nucleotide sequence ID" value="NZ_SPQQ01000006.1"/>
</dbReference>
<dbReference type="EMBL" id="SPQQ01000006">
    <property type="protein sequence ID" value="TGE36971.1"/>
    <property type="molecule type" value="Genomic_DNA"/>
</dbReference>
<dbReference type="Proteomes" id="UP000298460">
    <property type="component" value="Unassembled WGS sequence"/>
</dbReference>
<dbReference type="OrthoDB" id="1793045at2"/>
<comment type="caution">
    <text evidence="1">The sequence shown here is derived from an EMBL/GenBank/DDBJ whole genome shotgun (WGS) entry which is preliminary data.</text>
</comment>
<name>A0A4Z0R1R6_9FIRM</name>
<evidence type="ECO:0000313" key="1">
    <source>
        <dbReference type="EMBL" id="TGE36971.1"/>
    </source>
</evidence>
<keyword evidence="2" id="KW-1185">Reference proteome</keyword>
<organism evidence="1 2">
    <name type="scientific">Desulfosporosinus fructosivorans</name>
    <dbReference type="NCBI Taxonomy" id="2018669"/>
    <lineage>
        <taxon>Bacteria</taxon>
        <taxon>Bacillati</taxon>
        <taxon>Bacillota</taxon>
        <taxon>Clostridia</taxon>
        <taxon>Eubacteriales</taxon>
        <taxon>Desulfitobacteriaceae</taxon>
        <taxon>Desulfosporosinus</taxon>
    </lineage>
</organism>
<proteinExistence type="predicted"/>
<gene>
    <name evidence="1" type="ORF">E4K67_17915</name>
</gene>
<accession>A0A4Z0R1R6</accession>
<sequence>MEAYYHSDPRLEEWINQITEKIFTVCLLTGVDSEVEFQRGSEIVTNVANLLQGISIFPTEFLEDGLKQLLEQQLPDSRVISNFPLFQDTMNKMIRKGMIKAIDTLNKENMNTLSSSDQSTHDIIEALKEETGSSVNLLSDELDTEGVLAALASIKTQLILESKVEPQALGLEEFVATSNDPLIPTKVYGIVRKTKEPEQAERLKHVLSTIFPNISISWNLNLMGQTFLAQVEDILICLHNPEQPCSVERLNKEGWKVYECSIDDLMFPRRLERGIRQVQRFGKQHKIE</sequence>
<dbReference type="AlphaFoldDB" id="A0A4Z0R1R6"/>
<evidence type="ECO:0000313" key="2">
    <source>
        <dbReference type="Proteomes" id="UP000298460"/>
    </source>
</evidence>
<protein>
    <submittedName>
        <fullName evidence="1">Uncharacterized protein</fullName>
    </submittedName>
</protein>